<protein>
    <submittedName>
        <fullName evidence="2">Uncharacterized protein</fullName>
    </submittedName>
</protein>
<dbReference type="Proteomes" id="UP000237000">
    <property type="component" value="Unassembled WGS sequence"/>
</dbReference>
<keyword evidence="1" id="KW-0472">Membrane</keyword>
<accession>A0A2P5EHV2</accession>
<gene>
    <name evidence="2" type="ORF">TorRG33x02_191050</name>
</gene>
<evidence type="ECO:0000313" key="3">
    <source>
        <dbReference type="Proteomes" id="UP000237000"/>
    </source>
</evidence>
<sequence>MEDTKHPLAPAASLPLVSVPSHKLTIKFVVLFHKRYVVSNEESIYEGRFKVPAFLSCRSVFRFFLALGKCYIYVSASLIFPPPPPLR</sequence>
<dbReference type="AlphaFoldDB" id="A0A2P5EHV2"/>
<reference evidence="3" key="1">
    <citation type="submission" date="2016-06" db="EMBL/GenBank/DDBJ databases">
        <title>Parallel loss of symbiosis genes in relatives of nitrogen-fixing non-legume Parasponia.</title>
        <authorList>
            <person name="Van Velzen R."/>
            <person name="Holmer R."/>
            <person name="Bu F."/>
            <person name="Rutten L."/>
            <person name="Van Zeijl A."/>
            <person name="Liu W."/>
            <person name="Santuari L."/>
            <person name="Cao Q."/>
            <person name="Sharma T."/>
            <person name="Shen D."/>
            <person name="Roswanjaya Y."/>
            <person name="Wardhani T."/>
            <person name="Kalhor M.S."/>
            <person name="Jansen J."/>
            <person name="Van den Hoogen J."/>
            <person name="Gungor B."/>
            <person name="Hartog M."/>
            <person name="Hontelez J."/>
            <person name="Verver J."/>
            <person name="Yang W.-C."/>
            <person name="Schijlen E."/>
            <person name="Repin R."/>
            <person name="Schilthuizen M."/>
            <person name="Schranz E."/>
            <person name="Heidstra R."/>
            <person name="Miyata K."/>
            <person name="Fedorova E."/>
            <person name="Kohlen W."/>
            <person name="Bisseling T."/>
            <person name="Smit S."/>
            <person name="Geurts R."/>
        </authorList>
    </citation>
    <scope>NUCLEOTIDE SEQUENCE [LARGE SCALE GENOMIC DNA]</scope>
    <source>
        <strain evidence="3">cv. RG33-2</strain>
    </source>
</reference>
<comment type="caution">
    <text evidence="2">The sequence shown here is derived from an EMBL/GenBank/DDBJ whole genome shotgun (WGS) entry which is preliminary data.</text>
</comment>
<evidence type="ECO:0000313" key="2">
    <source>
        <dbReference type="EMBL" id="PON85131.1"/>
    </source>
</evidence>
<proteinExistence type="predicted"/>
<keyword evidence="1" id="KW-0812">Transmembrane</keyword>
<organism evidence="2 3">
    <name type="scientific">Trema orientale</name>
    <name type="common">Charcoal tree</name>
    <name type="synonym">Celtis orientalis</name>
    <dbReference type="NCBI Taxonomy" id="63057"/>
    <lineage>
        <taxon>Eukaryota</taxon>
        <taxon>Viridiplantae</taxon>
        <taxon>Streptophyta</taxon>
        <taxon>Embryophyta</taxon>
        <taxon>Tracheophyta</taxon>
        <taxon>Spermatophyta</taxon>
        <taxon>Magnoliopsida</taxon>
        <taxon>eudicotyledons</taxon>
        <taxon>Gunneridae</taxon>
        <taxon>Pentapetalae</taxon>
        <taxon>rosids</taxon>
        <taxon>fabids</taxon>
        <taxon>Rosales</taxon>
        <taxon>Cannabaceae</taxon>
        <taxon>Trema</taxon>
    </lineage>
</organism>
<dbReference type="InParanoid" id="A0A2P5EHV2"/>
<dbReference type="EMBL" id="JXTC01000152">
    <property type="protein sequence ID" value="PON85131.1"/>
    <property type="molecule type" value="Genomic_DNA"/>
</dbReference>
<feature type="transmembrane region" description="Helical" evidence="1">
    <location>
        <begin position="60"/>
        <end position="80"/>
    </location>
</feature>
<dbReference type="OrthoDB" id="10330934at2759"/>
<keyword evidence="3" id="KW-1185">Reference proteome</keyword>
<evidence type="ECO:0000256" key="1">
    <source>
        <dbReference type="SAM" id="Phobius"/>
    </source>
</evidence>
<name>A0A2P5EHV2_TREOI</name>
<keyword evidence="1" id="KW-1133">Transmembrane helix</keyword>